<keyword evidence="2" id="KW-1185">Reference proteome</keyword>
<gene>
    <name evidence="1" type="ORF">HanXRQr2_Chr05g0196961</name>
</gene>
<reference evidence="1" key="2">
    <citation type="submission" date="2020-06" db="EMBL/GenBank/DDBJ databases">
        <title>Helianthus annuus Genome sequencing and assembly Release 2.</title>
        <authorList>
            <person name="Gouzy J."/>
            <person name="Langlade N."/>
            <person name="Munos S."/>
        </authorList>
    </citation>
    <scope>NUCLEOTIDE SEQUENCE</scope>
    <source>
        <tissue evidence="1">Leaves</tissue>
    </source>
</reference>
<dbReference type="AlphaFoldDB" id="A0A9K3IX84"/>
<dbReference type="Proteomes" id="UP000215914">
    <property type="component" value="Unassembled WGS sequence"/>
</dbReference>
<proteinExistence type="predicted"/>
<evidence type="ECO:0000313" key="2">
    <source>
        <dbReference type="Proteomes" id="UP000215914"/>
    </source>
</evidence>
<reference evidence="1" key="1">
    <citation type="journal article" date="2017" name="Nature">
        <title>The sunflower genome provides insights into oil metabolism, flowering and Asterid evolution.</title>
        <authorList>
            <person name="Badouin H."/>
            <person name="Gouzy J."/>
            <person name="Grassa C.J."/>
            <person name="Murat F."/>
            <person name="Staton S.E."/>
            <person name="Cottret L."/>
            <person name="Lelandais-Briere C."/>
            <person name="Owens G.L."/>
            <person name="Carrere S."/>
            <person name="Mayjonade B."/>
            <person name="Legrand L."/>
            <person name="Gill N."/>
            <person name="Kane N.C."/>
            <person name="Bowers J.E."/>
            <person name="Hubner S."/>
            <person name="Bellec A."/>
            <person name="Berard A."/>
            <person name="Berges H."/>
            <person name="Blanchet N."/>
            <person name="Boniface M.C."/>
            <person name="Brunel D."/>
            <person name="Catrice O."/>
            <person name="Chaidir N."/>
            <person name="Claudel C."/>
            <person name="Donnadieu C."/>
            <person name="Faraut T."/>
            <person name="Fievet G."/>
            <person name="Helmstetter N."/>
            <person name="King M."/>
            <person name="Knapp S.J."/>
            <person name="Lai Z."/>
            <person name="Le Paslier M.C."/>
            <person name="Lippi Y."/>
            <person name="Lorenzon L."/>
            <person name="Mandel J.R."/>
            <person name="Marage G."/>
            <person name="Marchand G."/>
            <person name="Marquand E."/>
            <person name="Bret-Mestries E."/>
            <person name="Morien E."/>
            <person name="Nambeesan S."/>
            <person name="Nguyen T."/>
            <person name="Pegot-Espagnet P."/>
            <person name="Pouilly N."/>
            <person name="Raftis F."/>
            <person name="Sallet E."/>
            <person name="Schiex T."/>
            <person name="Thomas J."/>
            <person name="Vandecasteele C."/>
            <person name="Vares D."/>
            <person name="Vear F."/>
            <person name="Vautrin S."/>
            <person name="Crespi M."/>
            <person name="Mangin B."/>
            <person name="Burke J.M."/>
            <person name="Salse J."/>
            <person name="Munos S."/>
            <person name="Vincourt P."/>
            <person name="Rieseberg L.H."/>
            <person name="Langlade N.B."/>
        </authorList>
    </citation>
    <scope>NUCLEOTIDE SEQUENCE</scope>
    <source>
        <tissue evidence="1">Leaves</tissue>
    </source>
</reference>
<dbReference type="EMBL" id="MNCJ02000320">
    <property type="protein sequence ID" value="KAF5804435.1"/>
    <property type="molecule type" value="Genomic_DNA"/>
</dbReference>
<dbReference type="Gramene" id="mRNA:HanXRQr2_Chr05g0196961">
    <property type="protein sequence ID" value="mRNA:HanXRQr2_Chr05g0196961"/>
    <property type="gene ID" value="HanXRQr2_Chr05g0196961"/>
</dbReference>
<sequence length="151" mass="17056">MSPFIHLFFSETLLFLKSQIITIFTIRVKAIKAEHLYTNLRPQPSPHITLTTPLFVNNPAGDHLVVAGDETVGRHITTTKPFTILRFDPQYLGEPLFGDPQPPEIMMKWFGHVSFNRARCNRNSTPSLLRYTILPGTLLGSFFKTLGDVAC</sequence>
<comment type="caution">
    <text evidence="1">The sequence shown here is derived from an EMBL/GenBank/DDBJ whole genome shotgun (WGS) entry which is preliminary data.</text>
</comment>
<name>A0A9K3IX84_HELAN</name>
<accession>A0A9K3IX84</accession>
<evidence type="ECO:0000313" key="1">
    <source>
        <dbReference type="EMBL" id="KAF5804435.1"/>
    </source>
</evidence>
<organism evidence="1 2">
    <name type="scientific">Helianthus annuus</name>
    <name type="common">Common sunflower</name>
    <dbReference type="NCBI Taxonomy" id="4232"/>
    <lineage>
        <taxon>Eukaryota</taxon>
        <taxon>Viridiplantae</taxon>
        <taxon>Streptophyta</taxon>
        <taxon>Embryophyta</taxon>
        <taxon>Tracheophyta</taxon>
        <taxon>Spermatophyta</taxon>
        <taxon>Magnoliopsida</taxon>
        <taxon>eudicotyledons</taxon>
        <taxon>Gunneridae</taxon>
        <taxon>Pentapetalae</taxon>
        <taxon>asterids</taxon>
        <taxon>campanulids</taxon>
        <taxon>Asterales</taxon>
        <taxon>Asteraceae</taxon>
        <taxon>Asteroideae</taxon>
        <taxon>Heliantheae alliance</taxon>
        <taxon>Heliantheae</taxon>
        <taxon>Helianthus</taxon>
    </lineage>
</organism>
<protein>
    <submittedName>
        <fullName evidence="1">Uncharacterized protein</fullName>
    </submittedName>
</protein>